<feature type="active site" description="Proton acceptor" evidence="12">
    <location>
        <position position="103"/>
    </location>
</feature>
<feature type="cross-link" description="Tryptophyl-tyrosyl-methioninium (Tyr-Met) (with Trp-102)" evidence="12">
    <location>
        <begin position="230"/>
        <end position="256"/>
    </location>
</feature>
<reference evidence="15 16" key="1">
    <citation type="submission" date="2014-12" db="EMBL/GenBank/DDBJ databases">
        <title>Genome sequencing of Chryseobacterium taiwanense TPW19.</title>
        <authorList>
            <person name="Tan P.W."/>
            <person name="Chan K.-G."/>
        </authorList>
    </citation>
    <scope>NUCLEOTIDE SEQUENCE [LARGE SCALE GENOMIC DNA]</scope>
    <source>
        <strain evidence="15 16">TPW19</strain>
    </source>
</reference>
<dbReference type="OrthoDB" id="9759743at2"/>
<evidence type="ECO:0000256" key="12">
    <source>
        <dbReference type="HAMAP-Rule" id="MF_01961"/>
    </source>
</evidence>
<evidence type="ECO:0000256" key="11">
    <source>
        <dbReference type="ARBA" id="ARBA00074141"/>
    </source>
</evidence>
<dbReference type="Gene3D" id="1.10.420.10">
    <property type="entry name" value="Peroxidase, domain 2"/>
    <property type="match status" value="2"/>
</dbReference>
<evidence type="ECO:0000256" key="10">
    <source>
        <dbReference type="ARBA" id="ARBA00067012"/>
    </source>
</evidence>
<dbReference type="PRINTS" id="PR00458">
    <property type="entry name" value="PEROXIDASE"/>
</dbReference>
<keyword evidence="2 12" id="KW-0349">Heme</keyword>
<dbReference type="EC" id="1.11.1.21" evidence="10 12"/>
<dbReference type="PROSITE" id="PS00435">
    <property type="entry name" value="PEROXIDASE_1"/>
    <property type="match status" value="1"/>
</dbReference>
<dbReference type="GO" id="GO:0005829">
    <property type="term" value="C:cytosol"/>
    <property type="evidence" value="ECO:0007669"/>
    <property type="project" value="UniProtKB-ARBA"/>
</dbReference>
<keyword evidence="4 12" id="KW-0560">Oxidoreductase</keyword>
<dbReference type="FunFam" id="1.10.520.10:FF:000002">
    <property type="entry name" value="Catalase-peroxidase"/>
    <property type="match status" value="1"/>
</dbReference>
<comment type="catalytic activity">
    <reaction evidence="8 12 13">
        <text>H2O2 + AH2 = A + 2 H2O</text>
        <dbReference type="Rhea" id="RHEA:30275"/>
        <dbReference type="ChEBI" id="CHEBI:13193"/>
        <dbReference type="ChEBI" id="CHEBI:15377"/>
        <dbReference type="ChEBI" id="CHEBI:16240"/>
        <dbReference type="ChEBI" id="CHEBI:17499"/>
        <dbReference type="EC" id="1.11.1.21"/>
    </reaction>
</comment>
<dbReference type="PANTHER" id="PTHR30555">
    <property type="entry name" value="HYDROPEROXIDASE I, BIFUNCTIONAL CATALASE-PEROXIDASE"/>
    <property type="match status" value="1"/>
</dbReference>
<evidence type="ECO:0000256" key="13">
    <source>
        <dbReference type="RuleBase" id="RU003451"/>
    </source>
</evidence>
<dbReference type="Proteomes" id="UP000031167">
    <property type="component" value="Unassembled WGS sequence"/>
</dbReference>
<name>A0A0B4D3S2_9FLAO</name>
<comment type="catalytic activity">
    <reaction evidence="7 12 13">
        <text>2 H2O2 = O2 + 2 H2O</text>
        <dbReference type="Rhea" id="RHEA:20309"/>
        <dbReference type="ChEBI" id="CHEBI:15377"/>
        <dbReference type="ChEBI" id="CHEBI:15379"/>
        <dbReference type="ChEBI" id="CHEBI:16240"/>
        <dbReference type="EC" id="1.11.1.21"/>
    </reaction>
</comment>
<dbReference type="SUPFAM" id="SSF48113">
    <property type="entry name" value="Heme-dependent peroxidases"/>
    <property type="match status" value="2"/>
</dbReference>
<evidence type="ECO:0000256" key="4">
    <source>
        <dbReference type="ARBA" id="ARBA00023002"/>
    </source>
</evidence>
<comment type="function">
    <text evidence="12">Bifunctional enzyme with both catalase and broad-spectrum peroxidase activity.</text>
</comment>
<dbReference type="Pfam" id="PF00141">
    <property type="entry name" value="peroxidase"/>
    <property type="match status" value="2"/>
</dbReference>
<evidence type="ECO:0000256" key="1">
    <source>
        <dbReference type="ARBA" id="ARBA00022559"/>
    </source>
</evidence>
<keyword evidence="3 12" id="KW-0479">Metal-binding</keyword>
<dbReference type="GO" id="GO:0042744">
    <property type="term" value="P:hydrogen peroxide catabolic process"/>
    <property type="evidence" value="ECO:0007669"/>
    <property type="project" value="UniProtKB-KW"/>
</dbReference>
<comment type="similarity">
    <text evidence="9 12 13">Belongs to the peroxidase family. Peroxidase/catalase subfamily.</text>
</comment>
<comment type="PTM">
    <text evidence="12">Formation of the three residue Trp-Tyr-Met cross-link is important for the catalase, but not the peroxidase activity of the enzyme.</text>
</comment>
<gene>
    <name evidence="12" type="primary">katG</name>
    <name evidence="15" type="ORF">RM51_09425</name>
</gene>
<evidence type="ECO:0000256" key="2">
    <source>
        <dbReference type="ARBA" id="ARBA00022617"/>
    </source>
</evidence>
<dbReference type="InterPro" id="IPR019793">
    <property type="entry name" value="Peroxidases_heam-ligand_BS"/>
</dbReference>
<comment type="cofactor">
    <cofactor evidence="12">
        <name>heme b</name>
        <dbReference type="ChEBI" id="CHEBI:60344"/>
    </cofactor>
    <text evidence="12">Binds 1 heme b (iron(II)-protoporphyrin IX) group per dimer.</text>
</comment>
<dbReference type="NCBIfam" id="TIGR00198">
    <property type="entry name" value="cat_per_HPI"/>
    <property type="match status" value="1"/>
</dbReference>
<organism evidence="15 16">
    <name type="scientific">Chryseobacterium taiwanense</name>
    <dbReference type="NCBI Taxonomy" id="363331"/>
    <lineage>
        <taxon>Bacteria</taxon>
        <taxon>Pseudomonadati</taxon>
        <taxon>Bacteroidota</taxon>
        <taxon>Flavobacteriia</taxon>
        <taxon>Flavobacteriales</taxon>
        <taxon>Weeksellaceae</taxon>
        <taxon>Chryseobacterium group</taxon>
        <taxon>Chryseobacterium</taxon>
    </lineage>
</organism>
<comment type="subunit">
    <text evidence="12">Homodimer or homotetramer.</text>
</comment>
<accession>A0A0B4D3S2</accession>
<evidence type="ECO:0000256" key="5">
    <source>
        <dbReference type="ARBA" id="ARBA00023004"/>
    </source>
</evidence>
<dbReference type="InterPro" id="IPR000763">
    <property type="entry name" value="Catalase_peroxidase"/>
</dbReference>
<keyword evidence="1 12" id="KW-0575">Peroxidase</keyword>
<feature type="site" description="Transition state stabilizer" evidence="12">
    <location>
        <position position="99"/>
    </location>
</feature>
<dbReference type="STRING" id="363331.RM51_09425"/>
<comment type="caution">
    <text evidence="15">The sequence shown here is derived from an EMBL/GenBank/DDBJ whole genome shotgun (WGS) entry which is preliminary data.</text>
</comment>
<dbReference type="InterPro" id="IPR002016">
    <property type="entry name" value="Haem_peroxidase"/>
</dbReference>
<dbReference type="PROSITE" id="PS00436">
    <property type="entry name" value="PEROXIDASE_2"/>
    <property type="match status" value="1"/>
</dbReference>
<evidence type="ECO:0000256" key="3">
    <source>
        <dbReference type="ARBA" id="ARBA00022723"/>
    </source>
</evidence>
<dbReference type="EMBL" id="JWTA01000006">
    <property type="protein sequence ID" value="KIC63257.1"/>
    <property type="molecule type" value="Genomic_DNA"/>
</dbReference>
<dbReference type="AlphaFoldDB" id="A0A0B4D3S2"/>
<dbReference type="GO" id="GO:0020037">
    <property type="term" value="F:heme binding"/>
    <property type="evidence" value="ECO:0007669"/>
    <property type="project" value="InterPro"/>
</dbReference>
<dbReference type="HAMAP" id="MF_01961">
    <property type="entry name" value="Catal_peroxid"/>
    <property type="match status" value="1"/>
</dbReference>
<feature type="binding site" description="axial binding residue" evidence="12">
    <location>
        <position position="271"/>
    </location>
    <ligand>
        <name>heme b</name>
        <dbReference type="ChEBI" id="CHEBI:60344"/>
    </ligand>
    <ligandPart>
        <name>Fe</name>
        <dbReference type="ChEBI" id="CHEBI:18248"/>
    </ligandPart>
</feature>
<dbReference type="FunFam" id="1.10.420.10:FF:000002">
    <property type="entry name" value="Catalase-peroxidase"/>
    <property type="match status" value="1"/>
</dbReference>
<keyword evidence="5 12" id="KW-0408">Iron</keyword>
<evidence type="ECO:0000256" key="9">
    <source>
        <dbReference type="ARBA" id="ARBA00060838"/>
    </source>
</evidence>
<proteinExistence type="inferred from homology"/>
<dbReference type="InterPro" id="IPR019794">
    <property type="entry name" value="Peroxidases_AS"/>
</dbReference>
<evidence type="ECO:0000313" key="16">
    <source>
        <dbReference type="Proteomes" id="UP000031167"/>
    </source>
</evidence>
<dbReference type="GO" id="GO:0004096">
    <property type="term" value="F:catalase activity"/>
    <property type="evidence" value="ECO:0007669"/>
    <property type="project" value="UniProtKB-UniRule"/>
</dbReference>
<dbReference type="InterPro" id="IPR010255">
    <property type="entry name" value="Haem_peroxidase_sf"/>
</dbReference>
<evidence type="ECO:0000313" key="15">
    <source>
        <dbReference type="EMBL" id="KIC63257.1"/>
    </source>
</evidence>
<evidence type="ECO:0000256" key="6">
    <source>
        <dbReference type="ARBA" id="ARBA00023324"/>
    </source>
</evidence>
<evidence type="ECO:0000256" key="8">
    <source>
        <dbReference type="ARBA" id="ARBA00051651"/>
    </source>
</evidence>
<dbReference type="CDD" id="cd08200">
    <property type="entry name" value="catalase_peroxidase_2"/>
    <property type="match status" value="1"/>
</dbReference>
<dbReference type="NCBIfam" id="NF011635">
    <property type="entry name" value="PRK15061.1"/>
    <property type="match status" value="1"/>
</dbReference>
<comment type="caution">
    <text evidence="12">Lacks conserved residue(s) required for the propagation of feature annotation.</text>
</comment>
<sequence length="740" mass="82017">MEKDLNDISKCPFHNGTMEKQSVAGEGTKNLDWWPDQLRVDILRQHSSLSNPMDKDFDYAEAFKSLDLDAVKKDLHALMTDSQDWWPADFGHYGPLFIRMAWHSAGTYRVGDGRGGAGAGQQRFAPLNSWPDNVSLDKARRLVWPIKQKYGNKISWADLLILTGNVALESMGFKTFGFAGGREDVWEPDMDVYWGSEKVWLELSGGSNSRYSGERDLENPLAAVQMGLIYVNPEGPDGNPDPIAAAKDIRDTFGRMAMNDEETVALIAGGHTFGKTHGAGPADHVGKEPEAAGMELQGFGWESSYKSGRGADAISSGLEVTWTETPTEWSNYFFKNLFENEWELTKSPAGAHQWVAKNGEEIIPDAFDPTKKHRATMLTTDLSLRFDPIYEKISRNFYENPDAFADAFARAWFKLTHRDMGPKARYLGSEVPVEELIWQDPIPEVDHVLINNSDVEALKSKILNSGLTVSELVSTAWGSASTFRGSDKRGGANGARIRLAPQRYWAVNNPTQLQKVLSVLENIQKEFNESQTGGKKVSLADLIVLAGGVGIEKAAKNAGDALIVPFAPGRMDASQEQTDVESMGYLEPAADGFRNYLKKKFSVSTESLLIDKAQLLNLTAPELTVLVGGMRSLNANFDGSSHGVFTQYTEVLSNDFFVNLLDMNTQWKVASNDNELYEGVDRKTGEKKWTATRADLVFGSNSELRSIAEVYASADAKEKFVNDFVSAWVKVMNADRFDLK</sequence>
<evidence type="ECO:0000256" key="7">
    <source>
        <dbReference type="ARBA" id="ARBA00049145"/>
    </source>
</evidence>
<dbReference type="GO" id="GO:0046872">
    <property type="term" value="F:metal ion binding"/>
    <property type="evidence" value="ECO:0007669"/>
    <property type="project" value="UniProtKB-KW"/>
</dbReference>
<evidence type="ECO:0000259" key="14">
    <source>
        <dbReference type="PROSITE" id="PS50873"/>
    </source>
</evidence>
<dbReference type="PANTHER" id="PTHR30555:SF0">
    <property type="entry name" value="CATALASE-PEROXIDASE"/>
    <property type="match status" value="1"/>
</dbReference>
<dbReference type="PROSITE" id="PS50873">
    <property type="entry name" value="PEROXIDASE_4"/>
    <property type="match status" value="1"/>
</dbReference>
<dbReference type="RefSeq" id="WP_039368155.1">
    <property type="nucleotide sequence ID" value="NZ_JWTA01000006.1"/>
</dbReference>
<dbReference type="PRINTS" id="PR00460">
    <property type="entry name" value="BPEROXIDASE"/>
</dbReference>
<dbReference type="CDD" id="cd00649">
    <property type="entry name" value="catalase_peroxidase_1"/>
    <property type="match status" value="1"/>
</dbReference>
<dbReference type="FunFam" id="1.10.420.10:FF:000004">
    <property type="entry name" value="Catalase-peroxidase"/>
    <property type="match status" value="1"/>
</dbReference>
<keyword evidence="6 12" id="KW-0376">Hydrogen peroxide</keyword>
<dbReference type="Gene3D" id="1.10.520.10">
    <property type="match status" value="2"/>
</dbReference>
<dbReference type="GO" id="GO:0070301">
    <property type="term" value="P:cellular response to hydrogen peroxide"/>
    <property type="evidence" value="ECO:0007669"/>
    <property type="project" value="TreeGrafter"/>
</dbReference>
<keyword evidence="16" id="KW-1185">Reference proteome</keyword>
<protein>
    <recommendedName>
        <fullName evidence="11 12">Catalase-peroxidase</fullName>
        <shortName evidence="12">CP</shortName>
        <ecNumber evidence="10 12">1.11.1.21</ecNumber>
    </recommendedName>
    <alternativeName>
        <fullName evidence="12">Peroxidase/catalase</fullName>
    </alternativeName>
</protein>
<feature type="domain" description="Plant heme peroxidase family profile" evidence="14">
    <location>
        <begin position="136"/>
        <end position="436"/>
    </location>
</feature>